<gene>
    <name evidence="1" type="ORF">MRB53_030646</name>
</gene>
<dbReference type="EMBL" id="CM056818">
    <property type="protein sequence ID" value="KAJ8622117.1"/>
    <property type="molecule type" value="Genomic_DNA"/>
</dbReference>
<evidence type="ECO:0000313" key="1">
    <source>
        <dbReference type="EMBL" id="KAJ8622117.1"/>
    </source>
</evidence>
<comment type="caution">
    <text evidence="1">The sequence shown here is derived from an EMBL/GenBank/DDBJ whole genome shotgun (WGS) entry which is preliminary data.</text>
</comment>
<proteinExistence type="predicted"/>
<protein>
    <submittedName>
        <fullName evidence="1">Uncharacterized protein</fullName>
    </submittedName>
</protein>
<keyword evidence="2" id="KW-1185">Reference proteome</keyword>
<dbReference type="Proteomes" id="UP001234297">
    <property type="component" value="Chromosome 10"/>
</dbReference>
<name>A0ACC2KM70_PERAE</name>
<accession>A0ACC2KM70</accession>
<evidence type="ECO:0000313" key="2">
    <source>
        <dbReference type="Proteomes" id="UP001234297"/>
    </source>
</evidence>
<sequence length="83" mass="8991">MMKVWVTSGFTWMADSGVFTDGEWHTSAVRASCSFCLLFFFFSSPFFSGFGSDSEIFTDGAGMAAATVGIFPDGGWPIFFLVA</sequence>
<reference evidence="1 2" key="1">
    <citation type="journal article" date="2022" name="Hortic Res">
        <title>A haplotype resolved chromosomal level avocado genome allows analysis of novel avocado genes.</title>
        <authorList>
            <person name="Nath O."/>
            <person name="Fletcher S.J."/>
            <person name="Hayward A."/>
            <person name="Shaw L.M."/>
            <person name="Masouleh A.K."/>
            <person name="Furtado A."/>
            <person name="Henry R.J."/>
            <person name="Mitter N."/>
        </authorList>
    </citation>
    <scope>NUCLEOTIDE SEQUENCE [LARGE SCALE GENOMIC DNA]</scope>
    <source>
        <strain evidence="2">cv. Hass</strain>
    </source>
</reference>
<organism evidence="1 2">
    <name type="scientific">Persea americana</name>
    <name type="common">Avocado</name>
    <dbReference type="NCBI Taxonomy" id="3435"/>
    <lineage>
        <taxon>Eukaryota</taxon>
        <taxon>Viridiplantae</taxon>
        <taxon>Streptophyta</taxon>
        <taxon>Embryophyta</taxon>
        <taxon>Tracheophyta</taxon>
        <taxon>Spermatophyta</taxon>
        <taxon>Magnoliopsida</taxon>
        <taxon>Magnoliidae</taxon>
        <taxon>Laurales</taxon>
        <taxon>Lauraceae</taxon>
        <taxon>Persea</taxon>
    </lineage>
</organism>